<feature type="transmembrane region" description="Helical" evidence="6">
    <location>
        <begin position="405"/>
        <end position="428"/>
    </location>
</feature>
<dbReference type="InterPro" id="IPR050833">
    <property type="entry name" value="Poly_Biosynth_Transport"/>
</dbReference>
<dbReference type="AlphaFoldDB" id="A0A0S8GLW4"/>
<evidence type="ECO:0000256" key="3">
    <source>
        <dbReference type="ARBA" id="ARBA00022692"/>
    </source>
</evidence>
<keyword evidence="5 6" id="KW-0472">Membrane</keyword>
<proteinExistence type="predicted"/>
<feature type="transmembrane region" description="Helical" evidence="6">
    <location>
        <begin position="376"/>
        <end position="399"/>
    </location>
</feature>
<evidence type="ECO:0000256" key="4">
    <source>
        <dbReference type="ARBA" id="ARBA00022989"/>
    </source>
</evidence>
<gene>
    <name evidence="7" type="ORF">AMJ87_01825</name>
</gene>
<feature type="transmembrane region" description="Helical" evidence="6">
    <location>
        <begin position="14"/>
        <end position="38"/>
    </location>
</feature>
<accession>A0A0S8GLW4</accession>
<keyword evidence="2" id="KW-1003">Cell membrane</keyword>
<feature type="transmembrane region" description="Helical" evidence="6">
    <location>
        <begin position="44"/>
        <end position="64"/>
    </location>
</feature>
<sequence>MAAINLQSQLKRNILSGSATAGIGILVSIVAYPVYLYFLGAELYGLWALLNVVIFFSSIGNIGIDEAIIKYVAEEYEKRNVVAVTTYISTGLNLLFINGAIIIVILSWLENHLPRLLNLDATHAVLFFELFPYIVLLSIFVLIVKYINAILKGLGRFDQASYILLIGRISGVACAIIFLTLGYNIWALYWGQVISFALVLTVSTFFIIRKIGLYYNPVRYKGRFLTNLLTFGGTMTVSKVLAILLEPFIKITITRYIGLAEVAYFEIADKIVRQIRSLFEHGISAVMPEVSRLLAAAGDATARVFSVMKRLNRMNTFVGGFLFLILFIAAGPVLKLWLGAQYHQAIIVAFRIILAGYLINLLSVPSYYFFMGGGRVVFCFLNHFIQALINVGLIVTLILLDAVTFGGVMIVYSSAVAFSAIVLMLMYYRTVKQTTAQ</sequence>
<evidence type="ECO:0000256" key="2">
    <source>
        <dbReference type="ARBA" id="ARBA00022475"/>
    </source>
</evidence>
<dbReference type="PANTHER" id="PTHR30250:SF26">
    <property type="entry name" value="PSMA PROTEIN"/>
    <property type="match status" value="1"/>
</dbReference>
<comment type="caution">
    <text evidence="7">The sequence shown here is derived from an EMBL/GenBank/DDBJ whole genome shotgun (WGS) entry which is preliminary data.</text>
</comment>
<evidence type="ECO:0008006" key="9">
    <source>
        <dbReference type="Google" id="ProtNLM"/>
    </source>
</evidence>
<feature type="transmembrane region" description="Helical" evidence="6">
    <location>
        <begin position="160"/>
        <end position="181"/>
    </location>
</feature>
<evidence type="ECO:0000313" key="8">
    <source>
        <dbReference type="Proteomes" id="UP000051096"/>
    </source>
</evidence>
<feature type="transmembrane region" description="Helical" evidence="6">
    <location>
        <begin position="187"/>
        <end position="208"/>
    </location>
</feature>
<evidence type="ECO:0000256" key="5">
    <source>
        <dbReference type="ARBA" id="ARBA00023136"/>
    </source>
</evidence>
<feature type="transmembrane region" description="Helical" evidence="6">
    <location>
        <begin position="344"/>
        <end position="364"/>
    </location>
</feature>
<feature type="transmembrane region" description="Helical" evidence="6">
    <location>
        <begin position="121"/>
        <end position="148"/>
    </location>
</feature>
<protein>
    <recommendedName>
        <fullName evidence="9">Polysaccharide biosynthesis protein C-terminal domain-containing protein</fullName>
    </recommendedName>
</protein>
<organism evidence="7 8">
    <name type="scientific">candidate division WOR_3 bacterium SM23_60</name>
    <dbReference type="NCBI Taxonomy" id="1703780"/>
    <lineage>
        <taxon>Bacteria</taxon>
        <taxon>Bacteria division WOR-3</taxon>
    </lineage>
</organism>
<evidence type="ECO:0000256" key="6">
    <source>
        <dbReference type="SAM" id="Phobius"/>
    </source>
</evidence>
<dbReference type="Proteomes" id="UP000051096">
    <property type="component" value="Unassembled WGS sequence"/>
</dbReference>
<comment type="subcellular location">
    <subcellularLocation>
        <location evidence="1">Cell membrane</location>
        <topology evidence="1">Multi-pass membrane protein</topology>
    </subcellularLocation>
</comment>
<keyword evidence="4 6" id="KW-1133">Transmembrane helix</keyword>
<dbReference type="EMBL" id="LJUO01000010">
    <property type="protein sequence ID" value="KPK73380.1"/>
    <property type="molecule type" value="Genomic_DNA"/>
</dbReference>
<dbReference type="GO" id="GO:0005886">
    <property type="term" value="C:plasma membrane"/>
    <property type="evidence" value="ECO:0007669"/>
    <property type="project" value="UniProtKB-SubCell"/>
</dbReference>
<name>A0A0S8GLW4_UNCW3</name>
<evidence type="ECO:0000313" key="7">
    <source>
        <dbReference type="EMBL" id="KPK73380.1"/>
    </source>
</evidence>
<dbReference type="PANTHER" id="PTHR30250">
    <property type="entry name" value="PST FAMILY PREDICTED COLANIC ACID TRANSPORTER"/>
    <property type="match status" value="1"/>
</dbReference>
<feature type="transmembrane region" description="Helical" evidence="6">
    <location>
        <begin position="317"/>
        <end position="338"/>
    </location>
</feature>
<keyword evidence="3 6" id="KW-0812">Transmembrane</keyword>
<dbReference type="Pfam" id="PF13440">
    <property type="entry name" value="Polysacc_synt_3"/>
    <property type="match status" value="1"/>
</dbReference>
<reference evidence="7 8" key="1">
    <citation type="journal article" date="2015" name="Microbiome">
        <title>Genomic resolution of linkages in carbon, nitrogen, and sulfur cycling among widespread estuary sediment bacteria.</title>
        <authorList>
            <person name="Baker B.J."/>
            <person name="Lazar C.S."/>
            <person name="Teske A.P."/>
            <person name="Dick G.J."/>
        </authorList>
    </citation>
    <scope>NUCLEOTIDE SEQUENCE [LARGE SCALE GENOMIC DNA]</scope>
    <source>
        <strain evidence="7">SM23_60</strain>
    </source>
</reference>
<evidence type="ECO:0000256" key="1">
    <source>
        <dbReference type="ARBA" id="ARBA00004651"/>
    </source>
</evidence>
<feature type="transmembrane region" description="Helical" evidence="6">
    <location>
        <begin position="84"/>
        <end position="109"/>
    </location>
</feature>